<dbReference type="EMBL" id="SMKY01000207">
    <property type="protein sequence ID" value="TDD72466.1"/>
    <property type="molecule type" value="Genomic_DNA"/>
</dbReference>
<dbReference type="OrthoDB" id="2469007at2"/>
<keyword evidence="1" id="KW-0812">Transmembrane</keyword>
<evidence type="ECO:0000313" key="2">
    <source>
        <dbReference type="EMBL" id="TDD72466.1"/>
    </source>
</evidence>
<gene>
    <name evidence="2" type="ORF">E1293_32805</name>
</gene>
<evidence type="ECO:0008006" key="4">
    <source>
        <dbReference type="Google" id="ProtNLM"/>
    </source>
</evidence>
<feature type="transmembrane region" description="Helical" evidence="1">
    <location>
        <begin position="12"/>
        <end position="31"/>
    </location>
</feature>
<organism evidence="2 3">
    <name type="scientific">Actinomadura darangshiensis</name>
    <dbReference type="NCBI Taxonomy" id="705336"/>
    <lineage>
        <taxon>Bacteria</taxon>
        <taxon>Bacillati</taxon>
        <taxon>Actinomycetota</taxon>
        <taxon>Actinomycetes</taxon>
        <taxon>Streptosporangiales</taxon>
        <taxon>Thermomonosporaceae</taxon>
        <taxon>Actinomadura</taxon>
    </lineage>
</organism>
<keyword evidence="3" id="KW-1185">Reference proteome</keyword>
<keyword evidence="1" id="KW-1133">Transmembrane helix</keyword>
<evidence type="ECO:0000256" key="1">
    <source>
        <dbReference type="SAM" id="Phobius"/>
    </source>
</evidence>
<sequence length="141" mass="15354">MSRVLGPTKVAMLITDVGLLLYWAVVLAGLIPPELAYKDYSDQILSDWNASFVPLDLAASLTGLATLSRPSARRPLMTVSLTLTSVAGLQAIAFWALRGDFTLTWWLPNLFLLLFPLPALFVLVRRAPGQATAAWSVPSNE</sequence>
<dbReference type="RefSeq" id="WP_132201541.1">
    <property type="nucleotide sequence ID" value="NZ_SMKY01000207.1"/>
</dbReference>
<dbReference type="InterPro" id="IPR020348">
    <property type="entry name" value="Uncharacterised_YvaD"/>
</dbReference>
<keyword evidence="1" id="KW-0472">Membrane</keyword>
<dbReference type="Pfam" id="PF17314">
    <property type="entry name" value="DUF5360"/>
    <property type="match status" value="1"/>
</dbReference>
<name>A0A4R5ALK4_9ACTN</name>
<evidence type="ECO:0000313" key="3">
    <source>
        <dbReference type="Proteomes" id="UP000295578"/>
    </source>
</evidence>
<comment type="caution">
    <text evidence="2">The sequence shown here is derived from an EMBL/GenBank/DDBJ whole genome shotgun (WGS) entry which is preliminary data.</text>
</comment>
<feature type="transmembrane region" description="Helical" evidence="1">
    <location>
        <begin position="103"/>
        <end position="124"/>
    </location>
</feature>
<feature type="transmembrane region" description="Helical" evidence="1">
    <location>
        <begin position="79"/>
        <end position="97"/>
    </location>
</feature>
<proteinExistence type="predicted"/>
<dbReference type="Proteomes" id="UP000295578">
    <property type="component" value="Unassembled WGS sequence"/>
</dbReference>
<accession>A0A4R5ALK4</accession>
<reference evidence="2 3" key="1">
    <citation type="submission" date="2019-03" db="EMBL/GenBank/DDBJ databases">
        <title>Draft genome sequences of novel Actinobacteria.</title>
        <authorList>
            <person name="Sahin N."/>
            <person name="Ay H."/>
            <person name="Saygin H."/>
        </authorList>
    </citation>
    <scope>NUCLEOTIDE SEQUENCE [LARGE SCALE GENOMIC DNA]</scope>
    <source>
        <strain evidence="2 3">DSM 45941</strain>
    </source>
</reference>
<dbReference type="AlphaFoldDB" id="A0A4R5ALK4"/>
<protein>
    <recommendedName>
        <fullName evidence="4">YvaD family protein</fullName>
    </recommendedName>
</protein>